<dbReference type="OrthoDB" id="9805604at2"/>
<keyword evidence="6 8" id="KW-0460">Magnesium</keyword>
<feature type="binding site" evidence="8">
    <location>
        <position position="16"/>
    </location>
    <ligand>
        <name>Mg(2+)</name>
        <dbReference type="ChEBI" id="CHEBI:18420"/>
    </ligand>
</feature>
<evidence type="ECO:0000256" key="6">
    <source>
        <dbReference type="ARBA" id="ARBA00022842"/>
    </source>
</evidence>
<sequence>MNLEQKCQAIELLITDVDGVLTDGGVILNNEGVESKQFHIRDGFGLRLWRQAGFKCGVITGRNSQVVRLRAQELGMDIVRQGIQDKATVAEELLQKFNLQPKQLAYVGDDLIDLGVIRLAGLGIAVADAADEVKAAADYTTKTPGGKGAIREVVELILKAKKVWNDIIQTY</sequence>
<dbReference type="PANTHER" id="PTHR21485">
    <property type="entry name" value="HAD SUPERFAMILY MEMBERS CMAS AND KDSC"/>
    <property type="match status" value="1"/>
</dbReference>
<dbReference type="FunFam" id="3.40.50.1000:FF:000029">
    <property type="entry name" value="3-deoxy-D-manno-octulosonate 8-phosphate phosphatase KdsC"/>
    <property type="match status" value="1"/>
</dbReference>
<dbReference type="InterPro" id="IPR036412">
    <property type="entry name" value="HAD-like_sf"/>
</dbReference>
<reference evidence="9 10" key="1">
    <citation type="submission" date="2018-02" db="EMBL/GenBank/DDBJ databases">
        <title>Comparative genomes isolates from brazilian mangrove.</title>
        <authorList>
            <person name="Araujo J.E."/>
            <person name="Taketani R.G."/>
            <person name="Silva M.C.P."/>
            <person name="Loureco M.V."/>
            <person name="Andreote F.D."/>
        </authorList>
    </citation>
    <scope>NUCLEOTIDE SEQUENCE [LARGE SCALE GENOMIC DNA]</scope>
    <source>
        <strain evidence="9 10">Hex-1 MGV</strain>
    </source>
</reference>
<gene>
    <name evidence="9" type="ORF">C5Y83_18150</name>
</gene>
<evidence type="ECO:0000256" key="7">
    <source>
        <dbReference type="PIRSR" id="PIRSR006118-1"/>
    </source>
</evidence>
<dbReference type="SFLD" id="SFLDG01138">
    <property type="entry name" value="C1.6.2:_Deoxy-d-mannose-octulo"/>
    <property type="match status" value="1"/>
</dbReference>
<proteinExistence type="inferred from homology"/>
<dbReference type="SUPFAM" id="SSF56784">
    <property type="entry name" value="HAD-like"/>
    <property type="match status" value="1"/>
</dbReference>
<evidence type="ECO:0000256" key="4">
    <source>
        <dbReference type="ARBA" id="ARBA00022723"/>
    </source>
</evidence>
<feature type="binding site" evidence="8">
    <location>
        <position position="109"/>
    </location>
    <ligand>
        <name>Mg(2+)</name>
        <dbReference type="ChEBI" id="CHEBI:18420"/>
    </ligand>
</feature>
<dbReference type="Gene3D" id="3.40.50.1000">
    <property type="entry name" value="HAD superfamily/HAD-like"/>
    <property type="match status" value="1"/>
</dbReference>
<evidence type="ECO:0000256" key="5">
    <source>
        <dbReference type="ARBA" id="ARBA00022801"/>
    </source>
</evidence>
<comment type="cofactor">
    <cofactor evidence="1 8">
        <name>Mg(2+)</name>
        <dbReference type="ChEBI" id="CHEBI:18420"/>
    </cofactor>
</comment>
<evidence type="ECO:0000256" key="8">
    <source>
        <dbReference type="PIRSR" id="PIRSR006118-2"/>
    </source>
</evidence>
<dbReference type="PIRSF" id="PIRSF006118">
    <property type="entry name" value="KDO8-P_Ptase"/>
    <property type="match status" value="1"/>
</dbReference>
<feature type="binding site" evidence="7">
    <location>
        <position position="18"/>
    </location>
    <ligand>
        <name>substrate</name>
    </ligand>
</feature>
<name>A0A2S8FJD9_9BACT</name>
<feature type="binding site" evidence="7">
    <location>
        <position position="47"/>
    </location>
    <ligand>
        <name>substrate</name>
    </ligand>
</feature>
<dbReference type="SFLD" id="SFLDS00003">
    <property type="entry name" value="Haloacid_Dehalogenase"/>
    <property type="match status" value="1"/>
</dbReference>
<comment type="similarity">
    <text evidence="2">Belongs to the KdsC family.</text>
</comment>
<keyword evidence="5" id="KW-0378">Hydrolase</keyword>
<dbReference type="GO" id="GO:0016788">
    <property type="term" value="F:hydrolase activity, acting on ester bonds"/>
    <property type="evidence" value="ECO:0007669"/>
    <property type="project" value="InterPro"/>
</dbReference>
<dbReference type="EMBL" id="PUHY01000012">
    <property type="protein sequence ID" value="PQO32160.1"/>
    <property type="molecule type" value="Genomic_DNA"/>
</dbReference>
<protein>
    <submittedName>
        <fullName evidence="9">Phenylphosphate carboxylase subunit delta</fullName>
    </submittedName>
</protein>
<evidence type="ECO:0000256" key="1">
    <source>
        <dbReference type="ARBA" id="ARBA00001946"/>
    </source>
</evidence>
<dbReference type="Proteomes" id="UP000238322">
    <property type="component" value="Unassembled WGS sequence"/>
</dbReference>
<organism evidence="9 10">
    <name type="scientific">Blastopirellula marina</name>
    <dbReference type="NCBI Taxonomy" id="124"/>
    <lineage>
        <taxon>Bacteria</taxon>
        <taxon>Pseudomonadati</taxon>
        <taxon>Planctomycetota</taxon>
        <taxon>Planctomycetia</taxon>
        <taxon>Pirellulales</taxon>
        <taxon>Pirellulaceae</taxon>
        <taxon>Blastopirellula</taxon>
    </lineage>
</organism>
<dbReference type="CDD" id="cd01630">
    <property type="entry name" value="HAD_KDO-like"/>
    <property type="match status" value="1"/>
</dbReference>
<evidence type="ECO:0000256" key="3">
    <source>
        <dbReference type="ARBA" id="ARBA00011881"/>
    </source>
</evidence>
<evidence type="ECO:0000256" key="2">
    <source>
        <dbReference type="ARBA" id="ARBA00005893"/>
    </source>
</evidence>
<dbReference type="InterPro" id="IPR050793">
    <property type="entry name" value="CMP-NeuNAc_synthase"/>
</dbReference>
<keyword evidence="4 8" id="KW-0479">Metal-binding</keyword>
<dbReference type="NCBIfam" id="TIGR01670">
    <property type="entry name" value="KdsC-phosphatas"/>
    <property type="match status" value="1"/>
</dbReference>
<dbReference type="GO" id="GO:0008781">
    <property type="term" value="F:N-acylneuraminate cytidylyltransferase activity"/>
    <property type="evidence" value="ECO:0007669"/>
    <property type="project" value="TreeGrafter"/>
</dbReference>
<dbReference type="RefSeq" id="WP_105331172.1">
    <property type="nucleotide sequence ID" value="NZ_PUHY01000012.1"/>
</dbReference>
<feature type="binding site" evidence="7">
    <location>
        <position position="62"/>
    </location>
    <ligand>
        <name>substrate</name>
    </ligand>
</feature>
<dbReference type="PANTHER" id="PTHR21485:SF3">
    <property type="entry name" value="N-ACYLNEURAMINATE CYTIDYLYLTRANSFERASE"/>
    <property type="match status" value="1"/>
</dbReference>
<comment type="subunit">
    <text evidence="3">Homotetramer.</text>
</comment>
<dbReference type="InterPro" id="IPR010023">
    <property type="entry name" value="KdsC_fam"/>
</dbReference>
<dbReference type="InterPro" id="IPR023214">
    <property type="entry name" value="HAD_sf"/>
</dbReference>
<dbReference type="Pfam" id="PF08282">
    <property type="entry name" value="Hydrolase_3"/>
    <property type="match status" value="1"/>
</dbReference>
<feature type="binding site" evidence="7">
    <location>
        <position position="86"/>
    </location>
    <ligand>
        <name>substrate</name>
    </ligand>
</feature>
<comment type="caution">
    <text evidence="9">The sequence shown here is derived from an EMBL/GenBank/DDBJ whole genome shotgun (WGS) entry which is preliminary data.</text>
</comment>
<accession>A0A2S8FJD9</accession>
<evidence type="ECO:0000313" key="9">
    <source>
        <dbReference type="EMBL" id="PQO32160.1"/>
    </source>
</evidence>
<evidence type="ECO:0000313" key="10">
    <source>
        <dbReference type="Proteomes" id="UP000238322"/>
    </source>
</evidence>
<feature type="binding site" evidence="7">
    <location>
        <position position="70"/>
    </location>
    <ligand>
        <name>substrate</name>
    </ligand>
</feature>
<dbReference type="GO" id="GO:0046872">
    <property type="term" value="F:metal ion binding"/>
    <property type="evidence" value="ECO:0007669"/>
    <property type="project" value="UniProtKB-KW"/>
</dbReference>
<dbReference type="SFLD" id="SFLDG01136">
    <property type="entry name" value="C1.6:_Phosphoserine_Phosphatas"/>
    <property type="match status" value="1"/>
</dbReference>
<dbReference type="AlphaFoldDB" id="A0A2S8FJD9"/>